<keyword evidence="4" id="KW-1185">Reference proteome</keyword>
<gene>
    <name evidence="3" type="ORF">BXT89_02905</name>
</gene>
<dbReference type="Pfam" id="PF16113">
    <property type="entry name" value="ECH_2"/>
    <property type="match status" value="1"/>
</dbReference>
<evidence type="ECO:0000256" key="1">
    <source>
        <dbReference type="ARBA" id="ARBA00022801"/>
    </source>
</evidence>
<dbReference type="GO" id="GO:0003860">
    <property type="term" value="F:3-hydroxyisobutyryl-CoA hydrolase activity"/>
    <property type="evidence" value="ECO:0007669"/>
    <property type="project" value="InterPro"/>
</dbReference>
<dbReference type="Proteomes" id="UP000242847">
    <property type="component" value="Unassembled WGS sequence"/>
</dbReference>
<name>A0A1S8DJ06_9GAMM</name>
<evidence type="ECO:0000313" key="3">
    <source>
        <dbReference type="EMBL" id="ONM45388.1"/>
    </source>
</evidence>
<dbReference type="InterPro" id="IPR032259">
    <property type="entry name" value="HIBYL-CoA-H"/>
</dbReference>
<evidence type="ECO:0000259" key="2">
    <source>
        <dbReference type="Pfam" id="PF16113"/>
    </source>
</evidence>
<reference evidence="3 4" key="1">
    <citation type="submission" date="2017-01" db="EMBL/GenBank/DDBJ databases">
        <title>Draft genome sequence of Pseudomonas pachastrellae type strain CCUG 46540T from a deep sea.</title>
        <authorList>
            <person name="Gomila M."/>
            <person name="Mulet M."/>
            <person name="Lalucat J."/>
            <person name="Garcia-Valdes E."/>
        </authorList>
    </citation>
    <scope>NUCLEOTIDE SEQUENCE [LARGE SCALE GENOMIC DNA]</scope>
    <source>
        <strain evidence="3 4">CCUG 46540</strain>
    </source>
</reference>
<dbReference type="STRING" id="254161.SAMN05216256_101176"/>
<dbReference type="EMBL" id="MUBC01000004">
    <property type="protein sequence ID" value="ONM45388.1"/>
    <property type="molecule type" value="Genomic_DNA"/>
</dbReference>
<feature type="domain" description="Enoyl-CoA hydratase/isomerase" evidence="2">
    <location>
        <begin position="18"/>
        <end position="347"/>
    </location>
</feature>
<keyword evidence="1" id="KW-0378">Hydrolase</keyword>
<accession>A0A1S8DJ06</accession>
<sequence>MSETPAPLVLIERRGRIGQLTLNRPAGLNALNLDMVRVLQQQLASWAKDPEVEAVVLRGAGERAFCAGGDIRYMYDNYLAGRHHEPETFFSEEYDLDAYIHAYPKPILALMDGFVLGGGMGLAQGAGIRLLTERSRLGMPETAIGYFPDVGGSYFLSRLPGQLGMYLGITGNHVGSSDALYAGLGDLCISSDRLSELEALIDSFNPAGSNLREQVAALANCALPASELKALQPAIDLHFSQPNIAAIRTSLASEQRPEFSDWAKRTIEIIDNRSPLAMAVTQAMLLRGAALPLADCFAMELHIGRQWFEKGNIMEGVRALIVDKDKQPRWQPPHIDQLDAAVVEAFFDGFQR</sequence>
<dbReference type="OrthoDB" id="9790967at2"/>
<dbReference type="InterPro" id="IPR029045">
    <property type="entry name" value="ClpP/crotonase-like_dom_sf"/>
</dbReference>
<dbReference type="NCBIfam" id="NF004127">
    <property type="entry name" value="PRK05617.1"/>
    <property type="match status" value="1"/>
</dbReference>
<dbReference type="AlphaFoldDB" id="A0A1S8DJ06"/>
<dbReference type="RefSeq" id="WP_083724512.1">
    <property type="nucleotide sequence ID" value="NZ_FOUD01000001.1"/>
</dbReference>
<dbReference type="CDD" id="cd06558">
    <property type="entry name" value="crotonase-like"/>
    <property type="match status" value="1"/>
</dbReference>
<comment type="caution">
    <text evidence="3">The sequence shown here is derived from an EMBL/GenBank/DDBJ whole genome shotgun (WGS) entry which is preliminary data.</text>
</comment>
<evidence type="ECO:0000313" key="4">
    <source>
        <dbReference type="Proteomes" id="UP000242847"/>
    </source>
</evidence>
<dbReference type="SUPFAM" id="SSF52096">
    <property type="entry name" value="ClpP/crotonase"/>
    <property type="match status" value="1"/>
</dbReference>
<proteinExistence type="predicted"/>
<dbReference type="PANTHER" id="PTHR43176">
    <property type="entry name" value="3-HYDROXYISOBUTYRYL-COA HYDROLASE-RELATED"/>
    <property type="match status" value="1"/>
</dbReference>
<dbReference type="GO" id="GO:0006574">
    <property type="term" value="P:L-valine catabolic process"/>
    <property type="evidence" value="ECO:0007669"/>
    <property type="project" value="TreeGrafter"/>
</dbReference>
<dbReference type="InterPro" id="IPR045004">
    <property type="entry name" value="ECH_dom"/>
</dbReference>
<dbReference type="PANTHER" id="PTHR43176:SF6">
    <property type="entry name" value="3-HYDROXYISOBUTYRYL-COA HYDROLASE"/>
    <property type="match status" value="1"/>
</dbReference>
<organism evidence="3 4">
    <name type="scientific">Halopseudomonas pachastrellae</name>
    <dbReference type="NCBI Taxonomy" id="254161"/>
    <lineage>
        <taxon>Bacteria</taxon>
        <taxon>Pseudomonadati</taxon>
        <taxon>Pseudomonadota</taxon>
        <taxon>Gammaproteobacteria</taxon>
        <taxon>Pseudomonadales</taxon>
        <taxon>Pseudomonadaceae</taxon>
        <taxon>Halopseudomonas</taxon>
    </lineage>
</organism>
<protein>
    <submittedName>
        <fullName evidence="3">Crotonase</fullName>
    </submittedName>
</protein>
<dbReference type="Gene3D" id="3.90.226.10">
    <property type="entry name" value="2-enoyl-CoA Hydratase, Chain A, domain 1"/>
    <property type="match status" value="1"/>
</dbReference>